<accession>A0ABP0PQA1</accession>
<reference evidence="3 4" key="1">
    <citation type="submission" date="2024-02" db="EMBL/GenBank/DDBJ databases">
        <authorList>
            <person name="Chen Y."/>
            <person name="Shah S."/>
            <person name="Dougan E. K."/>
            <person name="Thang M."/>
            <person name="Chan C."/>
        </authorList>
    </citation>
    <scope>NUCLEOTIDE SEQUENCE [LARGE SCALE GENOMIC DNA]</scope>
</reference>
<name>A0ABP0PQA1_9DINO</name>
<sequence length="416" mass="43916">MQIYVCLASGRSVLVPTEAEAPVSELKLAAQECFGVAVQSLVSAAGEILQGTLAESGLKDGDTVTALVQPPRLFSARRAMAFALVRSDQTVVTWGHPMVGGSISDVKQLSNVQEVFSSDSSFAALKADGTVVAWGMPYSGGDCRKVERQLTEVRTVVASNSAFAALRKDGSVVTWGDAAKGAESQEVVTWGKMEYGGDSRSVSAALREEPLKLIVGTRNSFCALRRSGTVVTWGHDLTALDASCPVGLADVETVVPSDYAFAAVRADGTVVTWGDPEGGGDSSHVQEQLKDVQQIHASALAFAAVLGNGKVVTWGHPEWGGDSRHVQQKLKNVQQIQAARAAFAALADGALVTWGNPHWGGDSYHVHLESQVIDDGGIRNHPYKDASKPSASAESTKASRTVFTGCQRVHNCNQLG</sequence>
<organism evidence="3 4">
    <name type="scientific">Durusdinium trenchii</name>
    <dbReference type="NCBI Taxonomy" id="1381693"/>
    <lineage>
        <taxon>Eukaryota</taxon>
        <taxon>Sar</taxon>
        <taxon>Alveolata</taxon>
        <taxon>Dinophyceae</taxon>
        <taxon>Suessiales</taxon>
        <taxon>Symbiodiniaceae</taxon>
        <taxon>Durusdinium</taxon>
    </lineage>
</organism>
<protein>
    <submittedName>
        <fullName evidence="3">E3 ubiquitin-protein ligase HERC1</fullName>
    </submittedName>
</protein>
<evidence type="ECO:0000256" key="1">
    <source>
        <dbReference type="SAM" id="MobiDB-lite"/>
    </source>
</evidence>
<feature type="domain" description="Ubiquitin-like" evidence="2">
    <location>
        <begin position="1"/>
        <end position="69"/>
    </location>
</feature>
<dbReference type="Proteomes" id="UP001642464">
    <property type="component" value="Unassembled WGS sequence"/>
</dbReference>
<feature type="region of interest" description="Disordered" evidence="1">
    <location>
        <begin position="377"/>
        <end position="398"/>
    </location>
</feature>
<dbReference type="InterPro" id="IPR000626">
    <property type="entry name" value="Ubiquitin-like_dom"/>
</dbReference>
<dbReference type="SUPFAM" id="SSF54236">
    <property type="entry name" value="Ubiquitin-like"/>
    <property type="match status" value="1"/>
</dbReference>
<dbReference type="CDD" id="cd17039">
    <property type="entry name" value="Ubl_ubiquitin_like"/>
    <property type="match status" value="1"/>
</dbReference>
<keyword evidence="4" id="KW-1185">Reference proteome</keyword>
<feature type="compositionally biased region" description="Basic and acidic residues" evidence="1">
    <location>
        <begin position="377"/>
        <end position="387"/>
    </location>
</feature>
<dbReference type="InterPro" id="IPR051553">
    <property type="entry name" value="Ran_GTPase-activating"/>
</dbReference>
<dbReference type="EMBL" id="CAXAMM010037668">
    <property type="protein sequence ID" value="CAK9077417.1"/>
    <property type="molecule type" value="Genomic_DNA"/>
</dbReference>
<dbReference type="PANTHER" id="PTHR45982:SF1">
    <property type="entry name" value="REGULATOR OF CHROMOSOME CONDENSATION"/>
    <property type="match status" value="1"/>
</dbReference>
<dbReference type="InterPro" id="IPR029071">
    <property type="entry name" value="Ubiquitin-like_domsf"/>
</dbReference>
<evidence type="ECO:0000259" key="2">
    <source>
        <dbReference type="PROSITE" id="PS50053"/>
    </source>
</evidence>
<evidence type="ECO:0000313" key="3">
    <source>
        <dbReference type="EMBL" id="CAK9077417.1"/>
    </source>
</evidence>
<gene>
    <name evidence="3" type="ORF">SCF082_LOCUS37140</name>
</gene>
<evidence type="ECO:0000313" key="4">
    <source>
        <dbReference type="Proteomes" id="UP001642464"/>
    </source>
</evidence>
<dbReference type="SUPFAM" id="SSF50985">
    <property type="entry name" value="RCC1/BLIP-II"/>
    <property type="match status" value="2"/>
</dbReference>
<feature type="compositionally biased region" description="Polar residues" evidence="1">
    <location>
        <begin position="389"/>
        <end position="398"/>
    </location>
</feature>
<dbReference type="PANTHER" id="PTHR45982">
    <property type="entry name" value="REGULATOR OF CHROMOSOME CONDENSATION"/>
    <property type="match status" value="1"/>
</dbReference>
<proteinExistence type="predicted"/>
<dbReference type="Gene3D" id="2.130.10.30">
    <property type="entry name" value="Regulator of chromosome condensation 1/beta-lactamase-inhibitor protein II"/>
    <property type="match status" value="2"/>
</dbReference>
<dbReference type="PROSITE" id="PS50053">
    <property type="entry name" value="UBIQUITIN_2"/>
    <property type="match status" value="1"/>
</dbReference>
<comment type="caution">
    <text evidence="3">The sequence shown here is derived from an EMBL/GenBank/DDBJ whole genome shotgun (WGS) entry which is preliminary data.</text>
</comment>
<dbReference type="InterPro" id="IPR009091">
    <property type="entry name" value="RCC1/BLIP-II"/>
</dbReference>